<proteinExistence type="predicted"/>
<dbReference type="Pfam" id="PF03551">
    <property type="entry name" value="PadR"/>
    <property type="match status" value="1"/>
</dbReference>
<protein>
    <submittedName>
        <fullName evidence="2">PadR family transcriptional regulator</fullName>
    </submittedName>
</protein>
<evidence type="ECO:0000313" key="3">
    <source>
        <dbReference type="Proteomes" id="UP001319200"/>
    </source>
</evidence>
<reference evidence="2 3" key="1">
    <citation type="submission" date="2021-05" db="EMBL/GenBank/DDBJ databases">
        <title>A Polyphasic approach of four new species of the genus Ohtaekwangia: Ohtaekwangia histidinii sp. nov., Ohtaekwangia cretensis sp. nov., Ohtaekwangia indiensis sp. nov., Ohtaekwangia reichenbachii sp. nov. from diverse environment.</title>
        <authorList>
            <person name="Octaviana S."/>
        </authorList>
    </citation>
    <scope>NUCLEOTIDE SEQUENCE [LARGE SCALE GENOMIC DNA]</scope>
    <source>
        <strain evidence="2 3">PWU4</strain>
    </source>
</reference>
<accession>A0AAP2GSM3</accession>
<dbReference type="AlphaFoldDB" id="A0AAP2GSM3"/>
<evidence type="ECO:0000259" key="1">
    <source>
        <dbReference type="Pfam" id="PF03551"/>
    </source>
</evidence>
<organism evidence="2 3">
    <name type="scientific">Chryseosolibacter histidini</name>
    <dbReference type="NCBI Taxonomy" id="2782349"/>
    <lineage>
        <taxon>Bacteria</taxon>
        <taxon>Pseudomonadati</taxon>
        <taxon>Bacteroidota</taxon>
        <taxon>Cytophagia</taxon>
        <taxon>Cytophagales</taxon>
        <taxon>Chryseotaleaceae</taxon>
        <taxon>Chryseosolibacter</taxon>
    </lineage>
</organism>
<dbReference type="InterPro" id="IPR036390">
    <property type="entry name" value="WH_DNA-bd_sf"/>
</dbReference>
<dbReference type="EMBL" id="JAHESF010000066">
    <property type="protein sequence ID" value="MBT1701335.1"/>
    <property type="molecule type" value="Genomic_DNA"/>
</dbReference>
<dbReference type="PANTHER" id="PTHR33169">
    <property type="entry name" value="PADR-FAMILY TRANSCRIPTIONAL REGULATOR"/>
    <property type="match status" value="1"/>
</dbReference>
<dbReference type="PANTHER" id="PTHR33169:SF14">
    <property type="entry name" value="TRANSCRIPTIONAL REGULATOR RV3488"/>
    <property type="match status" value="1"/>
</dbReference>
<evidence type="ECO:0000313" key="2">
    <source>
        <dbReference type="EMBL" id="MBT1701335.1"/>
    </source>
</evidence>
<dbReference type="SUPFAM" id="SSF46785">
    <property type="entry name" value="Winged helix' DNA-binding domain"/>
    <property type="match status" value="1"/>
</dbReference>
<dbReference type="Proteomes" id="UP001319200">
    <property type="component" value="Unassembled WGS sequence"/>
</dbReference>
<name>A0AAP2GSM3_9BACT</name>
<dbReference type="InterPro" id="IPR036388">
    <property type="entry name" value="WH-like_DNA-bd_sf"/>
</dbReference>
<dbReference type="InterPro" id="IPR005149">
    <property type="entry name" value="Tscrpt_reg_PadR_N"/>
</dbReference>
<keyword evidence="3" id="KW-1185">Reference proteome</keyword>
<dbReference type="InterPro" id="IPR052509">
    <property type="entry name" value="Metal_resp_DNA-bind_regulator"/>
</dbReference>
<comment type="caution">
    <text evidence="2">The sequence shown here is derived from an EMBL/GenBank/DDBJ whole genome shotgun (WGS) entry which is preliminary data.</text>
</comment>
<dbReference type="RefSeq" id="WP_254170017.1">
    <property type="nucleotide sequence ID" value="NZ_JAHESF010000066.1"/>
</dbReference>
<gene>
    <name evidence="2" type="ORF">KK083_30865</name>
</gene>
<dbReference type="Gene3D" id="1.10.10.10">
    <property type="entry name" value="Winged helix-like DNA-binding domain superfamily/Winged helix DNA-binding domain"/>
    <property type="match status" value="1"/>
</dbReference>
<feature type="domain" description="Transcription regulator PadR N-terminal" evidence="1">
    <location>
        <begin position="18"/>
        <end position="89"/>
    </location>
</feature>
<sequence length="111" mass="12393">MKGDYLGELEELVFLTISSLQQGDAYGVAIMNEIFEQTGREVNIGALHSVLKRLESKGYLKSKMGGATAERGGRRKRYFVVTPLGKKVTDEIISQKLQLYERVLGTTIKIL</sequence>